<dbReference type="STRING" id="50990.A0A4Y7Q2Y6"/>
<feature type="domain" description="DUF676" evidence="4">
    <location>
        <begin position="4"/>
        <end position="212"/>
    </location>
</feature>
<dbReference type="OrthoDB" id="273452at2759"/>
<evidence type="ECO:0000256" key="3">
    <source>
        <dbReference type="SAM" id="Phobius"/>
    </source>
</evidence>
<gene>
    <name evidence="5" type="ORF">BD410DRAFT_789184</name>
</gene>
<dbReference type="Pfam" id="PF05057">
    <property type="entry name" value="DUF676"/>
    <property type="match status" value="1"/>
</dbReference>
<evidence type="ECO:0000259" key="4">
    <source>
        <dbReference type="Pfam" id="PF05057"/>
    </source>
</evidence>
<dbReference type="Gene3D" id="3.40.50.1820">
    <property type="entry name" value="alpha/beta hydrolase"/>
    <property type="match status" value="1"/>
</dbReference>
<evidence type="ECO:0000313" key="6">
    <source>
        <dbReference type="Proteomes" id="UP000294933"/>
    </source>
</evidence>
<dbReference type="Proteomes" id="UP000294933">
    <property type="component" value="Unassembled WGS sequence"/>
</dbReference>
<keyword evidence="3" id="KW-0812">Transmembrane</keyword>
<dbReference type="InterPro" id="IPR007751">
    <property type="entry name" value="DUF676_lipase-like"/>
</dbReference>
<accession>A0A4Y7Q2Y6</accession>
<sequence length="489" mass="54529">MGSNVHLLVLIHGMWGNPTNLAELDRIVTEVHGKREAGTDDDGETPQLEVLVAQTNRDESTYDGIDWGGERIAEEVDAKAKEIESSGRKLTKFSVTGYSLGGLLARYLVGILHQRRFFDEVQPVNFNTFATPHIGLLRYPSFISGVWARFGPTFLSRTGEQFYGVDHWSATGRSLLEVLADKDRIFYQALCLFPNIAIYANAVNDITVPYCTSGIDTYDHFANHEFNGMDIEFDPVYEPLIKHYTPGELSAPMKPKPRVFSIKWFKSFQPSRILPPFLQFRFPINLVIYALIPILVPTFIILATIRISLSARSSRARIRLMEKDESRHTKLVNIFANLERDMETAVAEMIEGRDPQAAILGADSANVSAGPSSRESTPPPSTMSSTTKSAVMESVAEGASVPGSPTNGEGKLCRKKRAPKPPPSQPLLTPRQHAMVLSLNALPRLKKHLVFIHPVRNAHAPIVCRDVKRFPAHTRGEGVVRHWADHFEL</sequence>
<feature type="region of interest" description="Disordered" evidence="2">
    <location>
        <begin position="365"/>
        <end position="429"/>
    </location>
</feature>
<keyword evidence="3" id="KW-0472">Membrane</keyword>
<keyword evidence="6" id="KW-1185">Reference proteome</keyword>
<evidence type="ECO:0000256" key="2">
    <source>
        <dbReference type="SAM" id="MobiDB-lite"/>
    </source>
</evidence>
<organism evidence="5 6">
    <name type="scientific">Rickenella mellea</name>
    <dbReference type="NCBI Taxonomy" id="50990"/>
    <lineage>
        <taxon>Eukaryota</taxon>
        <taxon>Fungi</taxon>
        <taxon>Dikarya</taxon>
        <taxon>Basidiomycota</taxon>
        <taxon>Agaricomycotina</taxon>
        <taxon>Agaricomycetes</taxon>
        <taxon>Hymenochaetales</taxon>
        <taxon>Rickenellaceae</taxon>
        <taxon>Rickenella</taxon>
    </lineage>
</organism>
<dbReference type="PANTHER" id="PTHR12482:SF62">
    <property type="entry name" value="LIPASE ROG1-RELATED"/>
    <property type="match status" value="1"/>
</dbReference>
<dbReference type="InterPro" id="IPR029058">
    <property type="entry name" value="AB_hydrolase_fold"/>
</dbReference>
<evidence type="ECO:0000256" key="1">
    <source>
        <dbReference type="ARBA" id="ARBA00007920"/>
    </source>
</evidence>
<reference evidence="5 6" key="1">
    <citation type="submission" date="2018-06" db="EMBL/GenBank/DDBJ databases">
        <title>A transcriptomic atlas of mushroom development highlights an independent origin of complex multicellularity.</title>
        <authorList>
            <consortium name="DOE Joint Genome Institute"/>
            <person name="Krizsan K."/>
            <person name="Almasi E."/>
            <person name="Merenyi Z."/>
            <person name="Sahu N."/>
            <person name="Viragh M."/>
            <person name="Koszo T."/>
            <person name="Mondo S."/>
            <person name="Kiss B."/>
            <person name="Balint B."/>
            <person name="Kues U."/>
            <person name="Barry K."/>
            <person name="Hegedus J.C."/>
            <person name="Henrissat B."/>
            <person name="Johnson J."/>
            <person name="Lipzen A."/>
            <person name="Ohm R."/>
            <person name="Nagy I."/>
            <person name="Pangilinan J."/>
            <person name="Yan J."/>
            <person name="Xiong Y."/>
            <person name="Grigoriev I.V."/>
            <person name="Hibbett D.S."/>
            <person name="Nagy L.G."/>
        </authorList>
    </citation>
    <scope>NUCLEOTIDE SEQUENCE [LARGE SCALE GENOMIC DNA]</scope>
    <source>
        <strain evidence="5 6">SZMC22713</strain>
    </source>
</reference>
<proteinExistence type="inferred from homology"/>
<dbReference type="EMBL" id="ML170178">
    <property type="protein sequence ID" value="TDL21805.1"/>
    <property type="molecule type" value="Genomic_DNA"/>
</dbReference>
<dbReference type="VEuPathDB" id="FungiDB:BD410DRAFT_789184"/>
<comment type="similarity">
    <text evidence="1">Belongs to the putative lipase ROG1 family.</text>
</comment>
<keyword evidence="3" id="KW-1133">Transmembrane helix</keyword>
<name>A0A4Y7Q2Y6_9AGAM</name>
<dbReference type="PANTHER" id="PTHR12482">
    <property type="entry name" value="LIPASE ROG1-RELATED-RELATED"/>
    <property type="match status" value="1"/>
</dbReference>
<protein>
    <submittedName>
        <fullName evidence="5">DUF676-domain-containing protein</fullName>
    </submittedName>
</protein>
<dbReference type="InterPro" id="IPR044294">
    <property type="entry name" value="Lipase-like"/>
</dbReference>
<feature type="transmembrane region" description="Helical" evidence="3">
    <location>
        <begin position="286"/>
        <end position="309"/>
    </location>
</feature>
<dbReference type="SUPFAM" id="SSF53474">
    <property type="entry name" value="alpha/beta-Hydrolases"/>
    <property type="match status" value="1"/>
</dbReference>
<dbReference type="AlphaFoldDB" id="A0A4Y7Q2Y6"/>
<feature type="compositionally biased region" description="Low complexity" evidence="2">
    <location>
        <begin position="371"/>
        <end position="389"/>
    </location>
</feature>
<evidence type="ECO:0000313" key="5">
    <source>
        <dbReference type="EMBL" id="TDL21805.1"/>
    </source>
</evidence>